<evidence type="ECO:0000313" key="2">
    <source>
        <dbReference type="Proteomes" id="UP000001431"/>
    </source>
</evidence>
<name>A3MUH4_PYRCJ</name>
<keyword evidence="2" id="KW-1185">Reference proteome</keyword>
<dbReference type="Proteomes" id="UP000001431">
    <property type="component" value="Chromosome"/>
</dbReference>
<dbReference type="STRING" id="410359.Pcal_0865"/>
<dbReference type="OrthoDB" id="25821at2157"/>
<dbReference type="eggNOG" id="arCOG07422">
    <property type="taxonomic scope" value="Archaea"/>
</dbReference>
<dbReference type="KEGG" id="pcl:Pcal_0865"/>
<protein>
    <submittedName>
        <fullName evidence="1">Uncharacterized protein</fullName>
    </submittedName>
</protein>
<evidence type="ECO:0000313" key="1">
    <source>
        <dbReference type="EMBL" id="ABO08291.1"/>
    </source>
</evidence>
<reference evidence="1" key="1">
    <citation type="submission" date="2007-02" db="EMBL/GenBank/DDBJ databases">
        <title>Complete sequence of Pyrobaculum calidifontis JCM 11548.</title>
        <authorList>
            <consortium name="US DOE Joint Genome Institute"/>
            <person name="Copeland A."/>
            <person name="Lucas S."/>
            <person name="Lapidus A."/>
            <person name="Barry K."/>
            <person name="Glavina del Rio T."/>
            <person name="Dalin E."/>
            <person name="Tice H."/>
            <person name="Pitluck S."/>
            <person name="Chain P."/>
            <person name="Malfatti S."/>
            <person name="Shin M."/>
            <person name="Vergez L."/>
            <person name="Schmutz J."/>
            <person name="Larimer F."/>
            <person name="Land M."/>
            <person name="Hauser L."/>
            <person name="Kyrpides N."/>
            <person name="Mikhailova N."/>
            <person name="Cozen A.E."/>
            <person name="Fitz-Gibbon S.T."/>
            <person name="House C.H."/>
            <person name="Saltikov C."/>
            <person name="Lowe T.M."/>
            <person name="Richardson P."/>
        </authorList>
    </citation>
    <scope>NUCLEOTIDE SEQUENCE [LARGE SCALE GENOMIC DNA]</scope>
    <source>
        <strain evidence="1">JCM 11548</strain>
    </source>
</reference>
<sequence length="143" mass="16356">MSTEFSWHAIAVGNRMLGPYNFLVLTAPPTWRIVIMPMASDVFKHREVDGVKWVRDGEVMHFVKDGGEAYVLKISVKPGRKKAEGTPIAINGHHGVYQVRERGDRYHLTIQFYCDRTDRTVKITLEGLRDLSILNYVGQSRCH</sequence>
<proteinExistence type="predicted"/>
<organism evidence="1 2">
    <name type="scientific">Pyrobaculum calidifontis (strain DSM 21063 / JCM 11548 / VA1)</name>
    <dbReference type="NCBI Taxonomy" id="410359"/>
    <lineage>
        <taxon>Archaea</taxon>
        <taxon>Thermoproteota</taxon>
        <taxon>Thermoprotei</taxon>
        <taxon>Thermoproteales</taxon>
        <taxon>Thermoproteaceae</taxon>
        <taxon>Pyrobaculum</taxon>
    </lineage>
</organism>
<dbReference type="AlphaFoldDB" id="A3MUH4"/>
<accession>A3MUH4</accession>
<gene>
    <name evidence="1" type="ordered locus">Pcal_0865</name>
</gene>
<dbReference type="RefSeq" id="WP_011849549.1">
    <property type="nucleotide sequence ID" value="NC_009073.1"/>
</dbReference>
<dbReference type="GeneID" id="4908452"/>
<dbReference type="HOGENOM" id="CLU_1801766_0_0_2"/>
<dbReference type="EMBL" id="CP000561">
    <property type="protein sequence ID" value="ABO08291.1"/>
    <property type="molecule type" value="Genomic_DNA"/>
</dbReference>